<dbReference type="GO" id="GO:0005737">
    <property type="term" value="C:cytoplasm"/>
    <property type="evidence" value="ECO:0007669"/>
    <property type="project" value="UniProtKB-SubCell"/>
</dbReference>
<comment type="similarity">
    <text evidence="4">Belongs to the snurportin family.</text>
</comment>
<dbReference type="GO" id="GO:0005634">
    <property type="term" value="C:nucleus"/>
    <property type="evidence" value="ECO:0007669"/>
    <property type="project" value="UniProtKB-SubCell"/>
</dbReference>
<evidence type="ECO:0000313" key="12">
    <source>
        <dbReference type="EMBL" id="SPQ99444.1"/>
    </source>
</evidence>
<dbReference type="GO" id="GO:0061015">
    <property type="term" value="P:snRNA import into nucleus"/>
    <property type="evidence" value="ECO:0007669"/>
    <property type="project" value="InterPro"/>
</dbReference>
<dbReference type="InterPro" id="IPR017336">
    <property type="entry name" value="Snurportin-1"/>
</dbReference>
<sequence length="380" mass="41327">MEVQPAPHRSLKARDRAFLSERSHARRRQAALDRQAGARRQVRQAALDHAAAGQAPPEPVQVHAPPPPPAARGRQAVPHIVEHPEWMVSVPGDLHPSWSVAPRPEGQRCLVRCRGGRSQALAPDGRPLFGGQAFTCAAPGGSPATASVDQLTILDCILQGARLYIVDLLAWKGYDLVNATRQFRHYWMVTKADEMHMSSASSPAHAYAVCVLPSAPCTRQAVWQAYHGAGLLQDAPVQDGLLFHHVDALYEPGYTPLTLVWKDARCSTHEVDSFDAGDVAHQQPHLVVLRCTADGRLQTADGVDLGDGAALERNRLHRFTIGGVDINAEAPTLLHCEYAGACSPAKRLAHSWSKIVFQSTVRNNQRLVTIETIVAGLPDQ</sequence>
<keyword evidence="7" id="KW-0963">Cytoplasm</keyword>
<dbReference type="AlphaFoldDB" id="A0A3P3YH51"/>
<feature type="compositionally biased region" description="Low complexity" evidence="10">
    <location>
        <begin position="32"/>
        <end position="55"/>
    </location>
</feature>
<name>A0A3P3YH51_PLABS</name>
<comment type="function">
    <text evidence="1">Functions as an U snRNP-specific nuclear import adapter. Involved in the trimethylguanosine (m3G)-cap-dependent nuclear import of U snRNPs. Binds specifically to the terminal m3G-cap U snRNAs.</text>
</comment>
<evidence type="ECO:0000256" key="5">
    <source>
        <dbReference type="ARBA" id="ARBA00016034"/>
    </source>
</evidence>
<dbReference type="GO" id="GO:0003723">
    <property type="term" value="F:RNA binding"/>
    <property type="evidence" value="ECO:0007669"/>
    <property type="project" value="UniProtKB-KW"/>
</dbReference>
<keyword evidence="12" id="KW-0496">Mitochondrion</keyword>
<evidence type="ECO:0000256" key="3">
    <source>
        <dbReference type="ARBA" id="ARBA00004496"/>
    </source>
</evidence>
<keyword evidence="8" id="KW-0694">RNA-binding</keyword>
<evidence type="ECO:0000256" key="6">
    <source>
        <dbReference type="ARBA" id="ARBA00022448"/>
    </source>
</evidence>
<gene>
    <name evidence="12" type="ORF">PLBR_LOCUS6659</name>
</gene>
<geneLocation type="mitochondrion" evidence="12"/>
<evidence type="ECO:0000256" key="7">
    <source>
        <dbReference type="ARBA" id="ARBA00022490"/>
    </source>
</evidence>
<keyword evidence="9" id="KW-0539">Nucleus</keyword>
<feature type="domain" description="Snurportin-1 m3G cap-binding" evidence="11">
    <location>
        <begin position="85"/>
        <end position="258"/>
    </location>
</feature>
<evidence type="ECO:0000256" key="9">
    <source>
        <dbReference type="ARBA" id="ARBA00023242"/>
    </source>
</evidence>
<evidence type="ECO:0000256" key="10">
    <source>
        <dbReference type="SAM" id="MobiDB-lite"/>
    </source>
</evidence>
<evidence type="ECO:0000256" key="4">
    <source>
        <dbReference type="ARBA" id="ARBA00007540"/>
    </source>
</evidence>
<feature type="compositionally biased region" description="Pro residues" evidence="10">
    <location>
        <begin position="56"/>
        <end position="70"/>
    </location>
</feature>
<dbReference type="InterPro" id="IPR047857">
    <property type="entry name" value="Snurportin1_C"/>
</dbReference>
<feature type="region of interest" description="Disordered" evidence="10">
    <location>
        <begin position="1"/>
        <end position="75"/>
    </location>
</feature>
<proteinExistence type="inferred from homology"/>
<evidence type="ECO:0000259" key="11">
    <source>
        <dbReference type="Pfam" id="PF21974"/>
    </source>
</evidence>
<protein>
    <recommendedName>
        <fullName evidence="5">Snurportin-1</fullName>
    </recommendedName>
</protein>
<dbReference type="CDD" id="cd09232">
    <property type="entry name" value="Snurportin-1_C"/>
    <property type="match status" value="1"/>
</dbReference>
<comment type="subcellular location">
    <subcellularLocation>
        <location evidence="3">Cytoplasm</location>
    </subcellularLocation>
    <subcellularLocation>
        <location evidence="2">Nucleus</location>
    </subcellularLocation>
</comment>
<reference evidence="12 13" key="1">
    <citation type="submission" date="2018-03" db="EMBL/GenBank/DDBJ databases">
        <authorList>
            <person name="Fogelqvist J."/>
        </authorList>
    </citation>
    <scope>NUCLEOTIDE SEQUENCE [LARGE SCALE GENOMIC DNA]</scope>
</reference>
<evidence type="ECO:0000256" key="2">
    <source>
        <dbReference type="ARBA" id="ARBA00004123"/>
    </source>
</evidence>
<evidence type="ECO:0000256" key="8">
    <source>
        <dbReference type="ARBA" id="ARBA00022884"/>
    </source>
</evidence>
<dbReference type="EMBL" id="OVEO01000012">
    <property type="protein sequence ID" value="SPQ99444.1"/>
    <property type="molecule type" value="Genomic_DNA"/>
</dbReference>
<organism evidence="12 13">
    <name type="scientific">Plasmodiophora brassicae</name>
    <name type="common">Clubroot disease agent</name>
    <dbReference type="NCBI Taxonomy" id="37360"/>
    <lineage>
        <taxon>Eukaryota</taxon>
        <taxon>Sar</taxon>
        <taxon>Rhizaria</taxon>
        <taxon>Endomyxa</taxon>
        <taxon>Phytomyxea</taxon>
        <taxon>Plasmodiophorida</taxon>
        <taxon>Plasmodiophoridae</taxon>
        <taxon>Plasmodiophora</taxon>
    </lineage>
</organism>
<dbReference type="Pfam" id="PF21974">
    <property type="entry name" value="SPN1_m3Gcap_bd"/>
    <property type="match status" value="1"/>
</dbReference>
<feature type="compositionally biased region" description="Basic and acidic residues" evidence="10">
    <location>
        <begin position="12"/>
        <end position="23"/>
    </location>
</feature>
<dbReference type="Gene3D" id="3.30.470.30">
    <property type="entry name" value="DNA ligase/mRNA capping enzyme"/>
    <property type="match status" value="1"/>
</dbReference>
<keyword evidence="6" id="KW-0813">Transport</keyword>
<evidence type="ECO:0000256" key="1">
    <source>
        <dbReference type="ARBA" id="ARBA00003975"/>
    </source>
</evidence>
<dbReference type="SUPFAM" id="SSF56091">
    <property type="entry name" value="DNA ligase/mRNA capping enzyme, catalytic domain"/>
    <property type="match status" value="1"/>
</dbReference>
<dbReference type="PANTHER" id="PTHR13403:SF6">
    <property type="entry name" value="SNURPORTIN-1"/>
    <property type="match status" value="1"/>
</dbReference>
<dbReference type="PANTHER" id="PTHR13403">
    <property type="entry name" value="SNURPORTIN1 RNUT1 PROTEIN RNA, U TRANSPORTER 1"/>
    <property type="match status" value="1"/>
</dbReference>
<evidence type="ECO:0000313" key="13">
    <source>
        <dbReference type="Proteomes" id="UP000290189"/>
    </source>
</evidence>
<dbReference type="Proteomes" id="UP000290189">
    <property type="component" value="Unassembled WGS sequence"/>
</dbReference>
<accession>A0A3P3YH51</accession>